<keyword evidence="4" id="KW-0472">Membrane</keyword>
<organism evidence="6 7">
    <name type="scientific">Deinococcus rubellus</name>
    <dbReference type="NCBI Taxonomy" id="1889240"/>
    <lineage>
        <taxon>Bacteria</taxon>
        <taxon>Thermotogati</taxon>
        <taxon>Deinococcota</taxon>
        <taxon>Deinococci</taxon>
        <taxon>Deinococcales</taxon>
        <taxon>Deinococcaceae</taxon>
        <taxon>Deinococcus</taxon>
    </lineage>
</organism>
<evidence type="ECO:0000256" key="2">
    <source>
        <dbReference type="ARBA" id="ARBA00022692"/>
    </source>
</evidence>
<accession>A0ABY5YGQ6</accession>
<name>A0ABY5YGQ6_9DEIO</name>
<keyword evidence="7" id="KW-1185">Reference proteome</keyword>
<dbReference type="RefSeq" id="WP_260559301.1">
    <property type="nucleotide sequence ID" value="NZ_CP104213.1"/>
</dbReference>
<proteinExistence type="predicted"/>
<reference evidence="6" key="1">
    <citation type="submission" date="2022-09" db="EMBL/GenBank/DDBJ databases">
        <title>genome sequence of Deinococcus rubellus.</title>
        <authorList>
            <person name="Srinivasan S."/>
        </authorList>
    </citation>
    <scope>NUCLEOTIDE SEQUENCE</scope>
    <source>
        <strain evidence="6">Ant6</strain>
    </source>
</reference>
<dbReference type="Pfam" id="PF04357">
    <property type="entry name" value="TamB"/>
    <property type="match status" value="1"/>
</dbReference>
<evidence type="ECO:0000256" key="1">
    <source>
        <dbReference type="ARBA" id="ARBA00004167"/>
    </source>
</evidence>
<evidence type="ECO:0000313" key="7">
    <source>
        <dbReference type="Proteomes" id="UP001060261"/>
    </source>
</evidence>
<dbReference type="Proteomes" id="UP001060261">
    <property type="component" value="Chromosome"/>
</dbReference>
<dbReference type="EMBL" id="CP104213">
    <property type="protein sequence ID" value="UWX63008.1"/>
    <property type="molecule type" value="Genomic_DNA"/>
</dbReference>
<evidence type="ECO:0000313" key="6">
    <source>
        <dbReference type="EMBL" id="UWX63008.1"/>
    </source>
</evidence>
<protein>
    <submittedName>
        <fullName evidence="6">Translocation/assembly module TamB domain-containing protein</fullName>
    </submittedName>
</protein>
<keyword evidence="2" id="KW-0812">Transmembrane</keyword>
<gene>
    <name evidence="6" type="ORF">N0D28_09555</name>
</gene>
<feature type="domain" description="Translocation and assembly module TamB C-terminal" evidence="5">
    <location>
        <begin position="3362"/>
        <end position="3725"/>
    </location>
</feature>
<evidence type="ECO:0000259" key="5">
    <source>
        <dbReference type="Pfam" id="PF04357"/>
    </source>
</evidence>
<comment type="subcellular location">
    <subcellularLocation>
        <location evidence="1">Membrane</location>
        <topology evidence="1">Single-pass membrane protein</topology>
    </subcellularLocation>
</comment>
<keyword evidence="3" id="KW-1133">Transmembrane helix</keyword>
<dbReference type="InterPro" id="IPR007452">
    <property type="entry name" value="TamB_C"/>
</dbReference>
<evidence type="ECO:0000256" key="4">
    <source>
        <dbReference type="ARBA" id="ARBA00023136"/>
    </source>
</evidence>
<evidence type="ECO:0000256" key="3">
    <source>
        <dbReference type="ARBA" id="ARBA00022989"/>
    </source>
</evidence>
<sequence length="3773" mass="384852">MILRRLALVLAVALAALLLLVVFGPALYGPALLSRLGGADRLSVSSISGPLWNLSAQNLKVTGPGLDVRAKSARVGLGGFDPATHTARLNVALSGGVVDLNLKSLLSKSSSGTSTGLGLPLGLKVLPGDLDIKDVQINLDGQGINVPSGRFSVTGSSTAPGSGQIRMQGQTAFGNASATLHYAEPGGSLRAWADLDADARLINAYWKPGGVTAGRVQGQYRLTNGALAGNFKLMGGAVKVPQARFVALSDLTGRFTQRGNLVQGQLGGQGLGGPVTAQASVDLKAHHFEVTAQASPTLAALGQALKLPASGNARLTARASGWTDVKVSADVSSSQGQFATIPYQGLSAAYRFESQLRNKKAHILQNNLSFEVGTRLLKERQQLAGTWTFNKSGRLSLTGELARKPLNLTGQIDAHNQLTIQGQGLGGPAQASYQLRERELSATLRPDVYSLTGELSAQGHLDDLALSARQLKVGPLVLNGQGQLNTNGLRASLNADSGGTLQVDTSRKFIGTWQAAGLKLAGVSASGSGRVNLVKGLAGQLSADVPSVTSSLSGPINLDWQNRSGSWQAGQQHLKWSGDTFSLDANDLRAAGVTINGQASYRTDTRQASIKASTDLLGEIQTLAGQWTPGHTGAFSISGQLLKAPLTLTGRIDAANKLTVQGQGIGGPIEASFDPASQQLSAQLNPFVSGVSGQLSVSGQPSDLALRAANVRVGPLVLNGQGRLDGAGLRASLTEAGGGVLGVQGQLSDLALSVRNIKVGPLTLGGQGQLDANGLRASLTEAGGGTASLNTDQQFAGRWTLNRLKLAGVSASGSGRVNLVKGLAGQLSADVPSVTSSLSGPINLDWQNRSGSWQAGQQHLKWSGDTFSLDANDLRAAGVTINGQASYRTDTRQASIKASTDLLGEIQTLAGQWTPGHTGAFSISGQLLKAPLTLTGRIDAANKLTVQGQGVGGPIEASFDPASQQLSAQLNPFVSGVSGQLSVSGQPSDLALRAANVRVGPLALNGQGRLDGAGLRASLTEAGGGVASLNTNRQFVGRWMVDGLGLAGFSASGNGTVNLSKGLSGQLSASVPDVTSALSGPVQLDWQKRSGSWQAGQQRLKWSGDTFSLDASNLKVQDVQINGQASYHASDRRVTGQLSASGKGVHLIATGEGQRARLSGTLRGVQVEALSDLTAPFSTRASLRGSQLSGTLSFQNGLNFRLKSGQQTVQGHLDGQNWTVTGGVDLAALRPLLGQNPPALSGTAQFGLTGLGGTARVQASALGGQLGGTLMRQGGVVTAQLSAQLSDLTAALGGQVYPQVQLSGPLTWRGAGGPQTVQTRVSGPYGDLRLRAAGQTAAISTGSVNLPAQALRLEGSLTPALALNGRWGDLGLTYRSGEVAASGSQQLSVAGQSGQVKVDATWQPDYSGSLSAAGQLGEYAFRASGPWTALQVELSGAGLRATGRANARTLQYGLNVSGVLNGVKVSGALRGQKAEISGTLKASDGQGGQADIKVNSLSSFTVDARDFKVAGQMVQGQLSAVGGQLSGSAQLGPLSVKADRGRFTAFGTLYQHAISASGRLSLPSTLSEVQLKVDGPYLSAQASGSGAALRGSVQLKAQQVDLSGVSARLPAQVFPLEASLSPLSVNVGGLNYAGGQWGGAATLRYTLANQTGPAQNSTLQLIGGGERLSAAPSGLVSGRATLLPKLGGTFQLDLSALEKLLPPTLLPAQVRSNLVPGVLSAQLSAQGAALSLSGGRWQGEVLHLNGNVGWASKLSANAVLSLPDSRLPLSYDGQTLSLKGGVLNAHVLKPFLGTNTQLKGQVLADLSVPKLDLARASGQLGVALALGEQSARGQLNLRAGQLSGTLSSDLGGSPLTLSGALYPQANATFRFDGLRGSVVGDAHSLDARTVWTARAAGTFRGRSLDATATASPRAVTLGGVLDGLRLDLAARSGTAAAGLAGWTVGGIFNAADLNPLTGQTGQLSGTLEGSLDDLRAQASGEIAGVAFSVPARYQGGALTVQAATLDAALSGNRARANLSGQVYPALQLGGSADLSGQASGHFEVGASGAYAAPHLTLQGTLTSDVLGLGISGTRLNAALSGQDFVVTVLGQTLNGLARGRTDAPGFLQTAQLTLHAPYQNGQTRLSLDGPLGWDAKRGWSGGLKAVGDAPGGPLDAELSGSGPLTLRVSLGPARLSGQLPARLPTTPGGSLELQSLDLGAFWQRPNLLGLSGRATLGGASWAKLAAAFSGQLTDKDNQLSGDLNGRYAAGHAQLSLNGQALRGSARFDAPDFSASLNASRVTLSRLLPPALGVDSLRLTGTLKAAGSTTDGLKTLDARNLLVSGMQQKVGNFRLSGSATYGGGVARADLRGQAYGGELSAVGSFQNGLSLKARGLNLKQYGVSAASGEVMLRGSYDDPAISGVLRGSRPEGTATATLSGPLKDPSVRLKAELKGAYSGTVYADAGQLDLAAQTAQLHVYGNAVQKPAAGSGPSNWVNLDLQGIWPKLSGQATTHLIALRPLGFDEPVVLSGQGDGSYTLDAGSLGSGQVRLSGLNPVVTASATLTPLKLLGAEGQGQLNVGLSGPLSDLKLAASGTFNNLSRSGVSLPTTSLSLNGPLTALRGEVRQGGQQVGTFDGQQLSFNDLKAAAAGLDLTASGTATLGGQVKAQVSASGPVNGAANLTYDSGQLTAAGQLKAVGFGGSFDVQAGPQRGWQGSLQLSGGPSLSGVGPLLSVPTPLKLSGPFASPKLAGKLELVGAAAELRASIDGAQLTLRNGPTTQASGTLSLTRAEAGYVWTGSGQLKRPEGQLDLALSGAAADPRAQLQFRRGQWTAQGQGSLGGADLGVSDGQHQGKLTYDGKIFTLNAPLLDLAGLDIGSLSGRISAVGSFGSDLNGSASLSFSNLSSGAILPYFELPLTGSGSAQVKFARGVGQLQAQVSAPYGQATLSLQQTAAGQAWAGRLRGQLQKGEGRLSADVTLDDSGAGGQVTLRNLPIQAANLQADLNATVTLSGQSFTLEGEAVSPVGRADVSGDGNLADVVPALSAYTVLKPSEAGYRVQAGVSSFDLAQLKLGAGIGGAVSGQLTLSQGSGSFVVRSAALKLGDASFPARIDGTLAGGDWRLRGYIGNSTLFGAVTAGQLSVRSQLEALPVGNIIAGFTGKLPGNGIVTGIARIDAPLSDPLSGSVNLVAERVRVTAGQDTLIGSGTLDFRNRELREVNLQLSGAGQWNISGQFTRQKVDLKAAFTDTTFTPVLAFVPSLSDLSPALKGSLTLSVGGSYGQPTASLSGSNLVGSVSGLNVALPSVRGNLGSGGLFTAQAAVQASGNVSGVGTLSAAGQLIGSRLSGATLRYLGSLSAESLGNLGTLDASVLQGQNAWTVSASAQQGGSLKLSGQVSPSFDLTLAAREYNLPVRSIYARESSLSGDLSARSAGEQILVGGNLSFERLILGRLGANTLPGTAPSTAIGGASNAASNYVSPLPDELTVFPSDKGEKPPSAFLQRIIFQDIPIRAPNGIRVDENLAQAELSAALTLSGSGAAPRLSGNVRSLRGNLLLRDNNFNLQNAQADFDGSSLYPVFRLTAQGQVAGQGTPNTPTIGVQLQVNGSFVVQAGVRALQLDTQLSCTTCTDAGEYSQAELYSLLALGTPDITTVGSNIGSLGQSAVSTALNLFVLGELQRNIARALGVDVFRISSNLITPDGNLDAKFTVGTYLSKQFYVQYQVDLSGKGLFDATYTTSDNRFTFRASTPISGLNLQSVRPSFSVAYNFGARSSLTLGVQSGDSTRFSVAYLYRW</sequence>